<name>A0AAE1CTT2_9GAST</name>
<protein>
    <recommendedName>
        <fullName evidence="3">Reverse transcriptase domain-containing protein</fullName>
    </recommendedName>
</protein>
<sequence>MCEGIIKQATGKSTKIVASLKSKTWDVITDRDKQMGRWVEHYLKLYTRGNSVTQAALDAIKELPVLGEYSELSVVDVSKVIGALACGRAPDEDSIPLDIIKCGNPALWKLHKLLCLCWREGKVAQYMGDVQIITIYTIKRDHGDCNNYRGTSLLSIVSKVFARDVLAERLYTESQYGFRDAR</sequence>
<evidence type="ECO:0000313" key="1">
    <source>
        <dbReference type="EMBL" id="KAK3735742.1"/>
    </source>
</evidence>
<comment type="caution">
    <text evidence="1">The sequence shown here is derived from an EMBL/GenBank/DDBJ whole genome shotgun (WGS) entry which is preliminary data.</text>
</comment>
<proteinExistence type="predicted"/>
<organism evidence="1 2">
    <name type="scientific">Elysia crispata</name>
    <name type="common">lettuce slug</name>
    <dbReference type="NCBI Taxonomy" id="231223"/>
    <lineage>
        <taxon>Eukaryota</taxon>
        <taxon>Metazoa</taxon>
        <taxon>Spiralia</taxon>
        <taxon>Lophotrochozoa</taxon>
        <taxon>Mollusca</taxon>
        <taxon>Gastropoda</taxon>
        <taxon>Heterobranchia</taxon>
        <taxon>Euthyneura</taxon>
        <taxon>Panpulmonata</taxon>
        <taxon>Sacoglossa</taxon>
        <taxon>Placobranchoidea</taxon>
        <taxon>Plakobranchidae</taxon>
        <taxon>Elysia</taxon>
    </lineage>
</organism>
<evidence type="ECO:0008006" key="3">
    <source>
        <dbReference type="Google" id="ProtNLM"/>
    </source>
</evidence>
<reference evidence="1" key="1">
    <citation type="journal article" date="2023" name="G3 (Bethesda)">
        <title>A reference genome for the long-term kleptoplast-retaining sea slug Elysia crispata morphotype clarki.</title>
        <authorList>
            <person name="Eastman K.E."/>
            <person name="Pendleton A.L."/>
            <person name="Shaikh M.A."/>
            <person name="Suttiyut T."/>
            <person name="Ogas R."/>
            <person name="Tomko P."/>
            <person name="Gavelis G."/>
            <person name="Widhalm J.R."/>
            <person name="Wisecaver J.H."/>
        </authorList>
    </citation>
    <scope>NUCLEOTIDE SEQUENCE</scope>
    <source>
        <strain evidence="1">ECLA1</strain>
    </source>
</reference>
<dbReference type="Proteomes" id="UP001283361">
    <property type="component" value="Unassembled WGS sequence"/>
</dbReference>
<accession>A0AAE1CTT2</accession>
<keyword evidence="2" id="KW-1185">Reference proteome</keyword>
<gene>
    <name evidence="1" type="ORF">RRG08_024537</name>
</gene>
<dbReference type="EMBL" id="JAWDGP010006768">
    <property type="protein sequence ID" value="KAK3735742.1"/>
    <property type="molecule type" value="Genomic_DNA"/>
</dbReference>
<evidence type="ECO:0000313" key="2">
    <source>
        <dbReference type="Proteomes" id="UP001283361"/>
    </source>
</evidence>
<dbReference type="AlphaFoldDB" id="A0AAE1CTT2"/>